<keyword evidence="1" id="KW-0472">Membrane</keyword>
<feature type="transmembrane region" description="Helical" evidence="1">
    <location>
        <begin position="107"/>
        <end position="128"/>
    </location>
</feature>
<reference evidence="2" key="1">
    <citation type="journal article" date="2015" name="Nature">
        <title>Complex archaea that bridge the gap between prokaryotes and eukaryotes.</title>
        <authorList>
            <person name="Spang A."/>
            <person name="Saw J.H."/>
            <person name="Jorgensen S.L."/>
            <person name="Zaremba-Niedzwiedzka K."/>
            <person name="Martijn J."/>
            <person name="Lind A.E."/>
            <person name="van Eijk R."/>
            <person name="Schleper C."/>
            <person name="Guy L."/>
            <person name="Ettema T.J."/>
        </authorList>
    </citation>
    <scope>NUCLEOTIDE SEQUENCE</scope>
</reference>
<evidence type="ECO:0000256" key="1">
    <source>
        <dbReference type="SAM" id="Phobius"/>
    </source>
</evidence>
<feature type="transmembrane region" description="Helical" evidence="1">
    <location>
        <begin position="163"/>
        <end position="183"/>
    </location>
</feature>
<sequence>MPNGYFVQPYLFLIEVLFGLYMGIVALRIIMQWAHWEYHNPLVQLIIRATQIPVKFLRRFIPPVGRWDTATIVLLFALAVLKLLLMALVIPSLLNVVVIIRLTLADVFSLFITLFCASIIVEVILSWVQPHSNNPISPLLSRMNGPLLRPIRRRLPAMSGLDLSPLIAILGLQLLSMLVLPLLKGGL</sequence>
<keyword evidence="1" id="KW-0812">Transmembrane</keyword>
<name>A0A0F9MK91_9ZZZZ</name>
<feature type="transmembrane region" description="Helical" evidence="1">
    <location>
        <begin position="12"/>
        <end position="31"/>
    </location>
</feature>
<comment type="caution">
    <text evidence="2">The sequence shown here is derived from an EMBL/GenBank/DDBJ whole genome shotgun (WGS) entry which is preliminary data.</text>
</comment>
<organism evidence="2">
    <name type="scientific">marine sediment metagenome</name>
    <dbReference type="NCBI Taxonomy" id="412755"/>
    <lineage>
        <taxon>unclassified sequences</taxon>
        <taxon>metagenomes</taxon>
        <taxon>ecological metagenomes</taxon>
    </lineage>
</organism>
<feature type="transmembrane region" description="Helical" evidence="1">
    <location>
        <begin position="72"/>
        <end position="100"/>
    </location>
</feature>
<accession>A0A0F9MK91</accession>
<evidence type="ECO:0008006" key="3">
    <source>
        <dbReference type="Google" id="ProtNLM"/>
    </source>
</evidence>
<proteinExistence type="predicted"/>
<dbReference type="InterPro" id="IPR003425">
    <property type="entry name" value="CCB3/YggT"/>
</dbReference>
<dbReference type="AlphaFoldDB" id="A0A0F9MK91"/>
<keyword evidence="1" id="KW-1133">Transmembrane helix</keyword>
<dbReference type="EMBL" id="LAZR01008679">
    <property type="protein sequence ID" value="KKM77200.1"/>
    <property type="molecule type" value="Genomic_DNA"/>
</dbReference>
<dbReference type="PANTHER" id="PTHR33219:SF14">
    <property type="entry name" value="PROTEIN COFACTOR ASSEMBLY OF COMPLEX C SUBUNIT B CCB3, CHLOROPLASTIC-RELATED"/>
    <property type="match status" value="1"/>
</dbReference>
<protein>
    <recommendedName>
        <fullName evidence="3">YggT family protein</fullName>
    </recommendedName>
</protein>
<dbReference type="Pfam" id="PF02325">
    <property type="entry name" value="CCB3_YggT"/>
    <property type="match status" value="2"/>
</dbReference>
<evidence type="ECO:0000313" key="2">
    <source>
        <dbReference type="EMBL" id="KKM77200.1"/>
    </source>
</evidence>
<gene>
    <name evidence="2" type="ORF">LCGC14_1372450</name>
</gene>
<dbReference type="GO" id="GO:0016020">
    <property type="term" value="C:membrane"/>
    <property type="evidence" value="ECO:0007669"/>
    <property type="project" value="InterPro"/>
</dbReference>
<dbReference type="PANTHER" id="PTHR33219">
    <property type="entry name" value="YLMG HOMOLOG PROTEIN 2, CHLOROPLASTIC"/>
    <property type="match status" value="1"/>
</dbReference>